<dbReference type="Pfam" id="PF20431">
    <property type="entry name" value="E_motif"/>
    <property type="match status" value="1"/>
</dbReference>
<evidence type="ECO:0008006" key="5">
    <source>
        <dbReference type="Google" id="ProtNLM"/>
    </source>
</evidence>
<accession>A0A5P1EAF9</accession>
<dbReference type="PANTHER" id="PTHR47926:SF500">
    <property type="entry name" value="REPEAT-CONTAINING PROTEIN, PUTATIVE-RELATED"/>
    <property type="match status" value="1"/>
</dbReference>
<dbReference type="InterPro" id="IPR046848">
    <property type="entry name" value="E_motif"/>
</dbReference>
<keyword evidence="4" id="KW-1185">Reference proteome</keyword>
<sequence length="145" mass="16696">MGCVSKAREVDELREMVRRERLDEDVCIKNVMIGMYSRCGRVGFARMVFDGMVEKDLVLWSLMIEGYGRVDLYFKALEVFKEMRVSGIVIDYVASLDVKIAELAARSLFELDAKNLGHYILLSNVYTSLGKIEEANRIRSLMKRK</sequence>
<keyword evidence="1" id="KW-0677">Repeat</keyword>
<dbReference type="Proteomes" id="UP000243459">
    <property type="component" value="Chromosome 7"/>
</dbReference>
<evidence type="ECO:0000256" key="1">
    <source>
        <dbReference type="ARBA" id="ARBA00022737"/>
    </source>
</evidence>
<protein>
    <recommendedName>
        <fullName evidence="5">Pentatricopeptide repeat-containing protein</fullName>
    </recommendedName>
</protein>
<dbReference type="OMA" id="MWEYRES"/>
<dbReference type="GO" id="GO:0009451">
    <property type="term" value="P:RNA modification"/>
    <property type="evidence" value="ECO:0007669"/>
    <property type="project" value="InterPro"/>
</dbReference>
<dbReference type="PANTHER" id="PTHR47926">
    <property type="entry name" value="PENTATRICOPEPTIDE REPEAT-CONTAINING PROTEIN"/>
    <property type="match status" value="1"/>
</dbReference>
<evidence type="ECO:0000313" key="3">
    <source>
        <dbReference type="EMBL" id="ONK62804.1"/>
    </source>
</evidence>
<name>A0A5P1EAF9_ASPOF</name>
<dbReference type="Pfam" id="PF01535">
    <property type="entry name" value="PPR"/>
    <property type="match status" value="2"/>
</dbReference>
<proteinExistence type="predicted"/>
<dbReference type="EMBL" id="CM007387">
    <property type="protein sequence ID" value="ONK62804.1"/>
    <property type="molecule type" value="Genomic_DNA"/>
</dbReference>
<dbReference type="Gene3D" id="1.25.40.10">
    <property type="entry name" value="Tetratricopeptide repeat domain"/>
    <property type="match status" value="1"/>
</dbReference>
<feature type="repeat" description="PPR" evidence="2">
    <location>
        <begin position="56"/>
        <end position="90"/>
    </location>
</feature>
<dbReference type="Gramene" id="ONK62804">
    <property type="protein sequence ID" value="ONK62804"/>
    <property type="gene ID" value="A4U43_C07F8310"/>
</dbReference>
<dbReference type="InterPro" id="IPR011990">
    <property type="entry name" value="TPR-like_helical_dom_sf"/>
</dbReference>
<evidence type="ECO:0000313" key="4">
    <source>
        <dbReference type="Proteomes" id="UP000243459"/>
    </source>
</evidence>
<evidence type="ECO:0000256" key="2">
    <source>
        <dbReference type="PROSITE-ProRule" id="PRU00708"/>
    </source>
</evidence>
<dbReference type="AlphaFoldDB" id="A0A5P1EAF9"/>
<dbReference type="GO" id="GO:0003723">
    <property type="term" value="F:RNA binding"/>
    <property type="evidence" value="ECO:0007669"/>
    <property type="project" value="InterPro"/>
</dbReference>
<dbReference type="InterPro" id="IPR046960">
    <property type="entry name" value="PPR_At4g14850-like_plant"/>
</dbReference>
<gene>
    <name evidence="3" type="ORF">A4U43_C07F8310</name>
</gene>
<dbReference type="InterPro" id="IPR002885">
    <property type="entry name" value="PPR_rpt"/>
</dbReference>
<organism evidence="3 4">
    <name type="scientific">Asparagus officinalis</name>
    <name type="common">Garden asparagus</name>
    <dbReference type="NCBI Taxonomy" id="4686"/>
    <lineage>
        <taxon>Eukaryota</taxon>
        <taxon>Viridiplantae</taxon>
        <taxon>Streptophyta</taxon>
        <taxon>Embryophyta</taxon>
        <taxon>Tracheophyta</taxon>
        <taxon>Spermatophyta</taxon>
        <taxon>Magnoliopsida</taxon>
        <taxon>Liliopsida</taxon>
        <taxon>Asparagales</taxon>
        <taxon>Asparagaceae</taxon>
        <taxon>Asparagoideae</taxon>
        <taxon>Asparagus</taxon>
    </lineage>
</organism>
<dbReference type="NCBIfam" id="TIGR00756">
    <property type="entry name" value="PPR"/>
    <property type="match status" value="2"/>
</dbReference>
<dbReference type="PROSITE" id="PS51375">
    <property type="entry name" value="PPR"/>
    <property type="match status" value="1"/>
</dbReference>
<reference evidence="4" key="1">
    <citation type="journal article" date="2017" name="Nat. Commun.">
        <title>The asparagus genome sheds light on the origin and evolution of a young Y chromosome.</title>
        <authorList>
            <person name="Harkess A."/>
            <person name="Zhou J."/>
            <person name="Xu C."/>
            <person name="Bowers J.E."/>
            <person name="Van der Hulst R."/>
            <person name="Ayyampalayam S."/>
            <person name="Mercati F."/>
            <person name="Riccardi P."/>
            <person name="McKain M.R."/>
            <person name="Kakrana A."/>
            <person name="Tang H."/>
            <person name="Ray J."/>
            <person name="Groenendijk J."/>
            <person name="Arikit S."/>
            <person name="Mathioni S.M."/>
            <person name="Nakano M."/>
            <person name="Shan H."/>
            <person name="Telgmann-Rauber A."/>
            <person name="Kanno A."/>
            <person name="Yue Z."/>
            <person name="Chen H."/>
            <person name="Li W."/>
            <person name="Chen Y."/>
            <person name="Xu X."/>
            <person name="Zhang Y."/>
            <person name="Luo S."/>
            <person name="Chen H."/>
            <person name="Gao J."/>
            <person name="Mao Z."/>
            <person name="Pires J.C."/>
            <person name="Luo M."/>
            <person name="Kudrna D."/>
            <person name="Wing R.A."/>
            <person name="Meyers B.C."/>
            <person name="Yi K."/>
            <person name="Kong H."/>
            <person name="Lavrijsen P."/>
            <person name="Sunseri F."/>
            <person name="Falavigna A."/>
            <person name="Ye Y."/>
            <person name="Leebens-Mack J.H."/>
            <person name="Chen G."/>
        </authorList>
    </citation>
    <scope>NUCLEOTIDE SEQUENCE [LARGE SCALE GENOMIC DNA]</scope>
    <source>
        <strain evidence="4">cv. DH0086</strain>
    </source>
</reference>